<proteinExistence type="predicted"/>
<evidence type="ECO:0000256" key="1">
    <source>
        <dbReference type="SAM" id="MobiDB-lite"/>
    </source>
</evidence>
<sequence>MAREDEKRARLEFILIEWKESCACRKGQKEVIPATHDSFFLSFSAYAGDHFSWRVPLPSTSTTDNHRSVADRCLSPSYPTGPSDRYQTASTVAPVQLGETILFGNGYSEAQNPVEDRENGYGGGI</sequence>
<dbReference type="EMBL" id="JAYMYQ010000001">
    <property type="protein sequence ID" value="KAK7359909.1"/>
    <property type="molecule type" value="Genomic_DNA"/>
</dbReference>
<feature type="compositionally biased region" description="Polar residues" evidence="1">
    <location>
        <begin position="77"/>
        <end position="87"/>
    </location>
</feature>
<dbReference type="AlphaFoldDB" id="A0AAN9MS64"/>
<name>A0AAN9MS64_CANGL</name>
<dbReference type="Proteomes" id="UP001367508">
    <property type="component" value="Unassembled WGS sequence"/>
</dbReference>
<keyword evidence="3" id="KW-1185">Reference proteome</keyword>
<reference evidence="2 3" key="1">
    <citation type="submission" date="2024-01" db="EMBL/GenBank/DDBJ databases">
        <title>The genomes of 5 underutilized Papilionoideae crops provide insights into root nodulation and disease resistanc.</title>
        <authorList>
            <person name="Jiang F."/>
        </authorList>
    </citation>
    <scope>NUCLEOTIDE SEQUENCE [LARGE SCALE GENOMIC DNA]</scope>
    <source>
        <strain evidence="2">LVBAO_FW01</strain>
        <tissue evidence="2">Leaves</tissue>
    </source>
</reference>
<comment type="caution">
    <text evidence="2">The sequence shown here is derived from an EMBL/GenBank/DDBJ whole genome shotgun (WGS) entry which is preliminary data.</text>
</comment>
<accession>A0AAN9MS64</accession>
<feature type="region of interest" description="Disordered" evidence="1">
    <location>
        <begin position="57"/>
        <end position="87"/>
    </location>
</feature>
<gene>
    <name evidence="2" type="ORF">VNO77_01877</name>
</gene>
<organism evidence="2 3">
    <name type="scientific">Canavalia gladiata</name>
    <name type="common">Sword bean</name>
    <name type="synonym">Dolichos gladiatus</name>
    <dbReference type="NCBI Taxonomy" id="3824"/>
    <lineage>
        <taxon>Eukaryota</taxon>
        <taxon>Viridiplantae</taxon>
        <taxon>Streptophyta</taxon>
        <taxon>Embryophyta</taxon>
        <taxon>Tracheophyta</taxon>
        <taxon>Spermatophyta</taxon>
        <taxon>Magnoliopsida</taxon>
        <taxon>eudicotyledons</taxon>
        <taxon>Gunneridae</taxon>
        <taxon>Pentapetalae</taxon>
        <taxon>rosids</taxon>
        <taxon>fabids</taxon>
        <taxon>Fabales</taxon>
        <taxon>Fabaceae</taxon>
        <taxon>Papilionoideae</taxon>
        <taxon>50 kb inversion clade</taxon>
        <taxon>NPAAA clade</taxon>
        <taxon>indigoferoid/millettioid clade</taxon>
        <taxon>Phaseoleae</taxon>
        <taxon>Canavalia</taxon>
    </lineage>
</organism>
<evidence type="ECO:0000313" key="2">
    <source>
        <dbReference type="EMBL" id="KAK7359909.1"/>
    </source>
</evidence>
<protein>
    <submittedName>
        <fullName evidence="2">Uncharacterized protein</fullName>
    </submittedName>
</protein>
<evidence type="ECO:0000313" key="3">
    <source>
        <dbReference type="Proteomes" id="UP001367508"/>
    </source>
</evidence>